<sequence>MSGTFRIVEHVVPAQHIREYARATAHSQEEELQLAVKQYVPLDNPNPQPGDVTILGAHANGFPKEMYEALWEDLHAKSKEKGFRIRGIWIADVAWQGQSGLLNGSRLGNDPSWFDHARDLLHMVNHFRASMPRPIVGVGHSFGGNILVNVSLMHPRLMHSLVLLDPVISRFASTPTGPEASPAASSYGRRDIWPSREEAVKSFKKSKFYGSWDHRVLNAWCNFGVKETPTLVYPDKGKNGEVTLTTSKHQEIFTFFRPSWPAYDKEGKEIIRPEMAPDMVSAESPQIVYYPFYRPEGALTYEKLPFVRPSVLYVFGETSEVSPPQLCQQKLDTTGTGVGGSGGAAKGRVKGVILKGIGHLVAMNVPGVCADHAADWLDNEMARWRKEEQEWEEWKAKSDREKTLLTEEWGEKLGRKKKEEAKL</sequence>
<proteinExistence type="predicted"/>
<dbReference type="Proteomes" id="UP001201980">
    <property type="component" value="Unassembled WGS sequence"/>
</dbReference>
<keyword evidence="3" id="KW-1185">Reference proteome</keyword>
<name>A0AAD5RVM4_9PEZI</name>
<evidence type="ECO:0000313" key="2">
    <source>
        <dbReference type="EMBL" id="KAJ2904678.1"/>
    </source>
</evidence>
<dbReference type="Gene3D" id="3.40.50.1820">
    <property type="entry name" value="alpha/beta hydrolase"/>
    <property type="match status" value="1"/>
</dbReference>
<dbReference type="InterPro" id="IPR000073">
    <property type="entry name" value="AB_hydrolase_1"/>
</dbReference>
<protein>
    <submittedName>
        <fullName evidence="2">Abhydrolase domain-containing protein</fullName>
    </submittedName>
</protein>
<dbReference type="AlphaFoldDB" id="A0AAD5RVM4"/>
<reference evidence="2" key="1">
    <citation type="submission" date="2022-07" db="EMBL/GenBank/DDBJ databases">
        <title>Draft genome sequence of Zalerion maritima ATCC 34329, a (micro)plastics degrading marine fungus.</title>
        <authorList>
            <person name="Paco A."/>
            <person name="Goncalves M.F.M."/>
            <person name="Rocha-Santos T.A.P."/>
            <person name="Alves A."/>
        </authorList>
    </citation>
    <scope>NUCLEOTIDE SEQUENCE</scope>
    <source>
        <strain evidence="2">ATCC 34329</strain>
    </source>
</reference>
<evidence type="ECO:0000313" key="3">
    <source>
        <dbReference type="Proteomes" id="UP001201980"/>
    </source>
</evidence>
<comment type="caution">
    <text evidence="2">The sequence shown here is derived from an EMBL/GenBank/DDBJ whole genome shotgun (WGS) entry which is preliminary data.</text>
</comment>
<dbReference type="Pfam" id="PF12697">
    <property type="entry name" value="Abhydrolase_6"/>
    <property type="match status" value="1"/>
</dbReference>
<feature type="domain" description="AB hydrolase-1" evidence="1">
    <location>
        <begin position="57"/>
        <end position="205"/>
    </location>
</feature>
<dbReference type="InterPro" id="IPR029058">
    <property type="entry name" value="AB_hydrolase_fold"/>
</dbReference>
<evidence type="ECO:0000259" key="1">
    <source>
        <dbReference type="Pfam" id="PF12697"/>
    </source>
</evidence>
<organism evidence="2 3">
    <name type="scientific">Zalerion maritima</name>
    <dbReference type="NCBI Taxonomy" id="339359"/>
    <lineage>
        <taxon>Eukaryota</taxon>
        <taxon>Fungi</taxon>
        <taxon>Dikarya</taxon>
        <taxon>Ascomycota</taxon>
        <taxon>Pezizomycotina</taxon>
        <taxon>Sordariomycetes</taxon>
        <taxon>Lulworthiomycetidae</taxon>
        <taxon>Lulworthiales</taxon>
        <taxon>Lulworthiaceae</taxon>
        <taxon>Zalerion</taxon>
    </lineage>
</organism>
<dbReference type="SUPFAM" id="SSF53474">
    <property type="entry name" value="alpha/beta-Hydrolases"/>
    <property type="match status" value="1"/>
</dbReference>
<dbReference type="EMBL" id="JAKWBI020000047">
    <property type="protein sequence ID" value="KAJ2904678.1"/>
    <property type="molecule type" value="Genomic_DNA"/>
</dbReference>
<accession>A0AAD5RVM4</accession>
<gene>
    <name evidence="2" type="ORF">MKZ38_007419</name>
</gene>